<reference evidence="2" key="1">
    <citation type="submission" date="2021-04" db="EMBL/GenBank/DDBJ databases">
        <title>Pseudonocardia sp. nov., isolated from sandy soil of mangrove forest.</title>
        <authorList>
            <person name="Zan Z."/>
            <person name="Huang R."/>
            <person name="Liu W."/>
        </authorList>
    </citation>
    <scope>NUCLEOTIDE SEQUENCE</scope>
    <source>
        <strain evidence="2">S2-4</strain>
    </source>
</reference>
<dbReference type="EC" id="2.3.1.-" evidence="2"/>
<dbReference type="PROSITE" id="PS51186">
    <property type="entry name" value="GNAT"/>
    <property type="match status" value="1"/>
</dbReference>
<keyword evidence="2" id="KW-0808">Transferase</keyword>
<keyword evidence="3" id="KW-1185">Reference proteome</keyword>
<dbReference type="GO" id="GO:0016746">
    <property type="term" value="F:acyltransferase activity"/>
    <property type="evidence" value="ECO:0007669"/>
    <property type="project" value="UniProtKB-KW"/>
</dbReference>
<feature type="domain" description="N-acetyltransferase" evidence="1">
    <location>
        <begin position="118"/>
        <end position="260"/>
    </location>
</feature>
<organism evidence="2 3">
    <name type="scientific">Pseudonocardia humida</name>
    <dbReference type="NCBI Taxonomy" id="2800819"/>
    <lineage>
        <taxon>Bacteria</taxon>
        <taxon>Bacillati</taxon>
        <taxon>Actinomycetota</taxon>
        <taxon>Actinomycetes</taxon>
        <taxon>Pseudonocardiales</taxon>
        <taxon>Pseudonocardiaceae</taxon>
        <taxon>Pseudonocardia</taxon>
    </lineage>
</organism>
<evidence type="ECO:0000313" key="3">
    <source>
        <dbReference type="Proteomes" id="UP001165283"/>
    </source>
</evidence>
<dbReference type="Gene3D" id="3.40.630.30">
    <property type="match status" value="1"/>
</dbReference>
<dbReference type="InterPro" id="IPR000182">
    <property type="entry name" value="GNAT_dom"/>
</dbReference>
<gene>
    <name evidence="2" type="ORF">KDL28_34950</name>
</gene>
<dbReference type="InterPro" id="IPR013653">
    <property type="entry name" value="GCN5-like_dom"/>
</dbReference>
<protein>
    <submittedName>
        <fullName evidence="2">GNAT family N-acetyltransferase</fullName>
        <ecNumber evidence="2">2.3.1.-</ecNumber>
    </submittedName>
</protein>
<sequence>MMGTFTAVVRRIDGFCDEVPRQWATVEDDGPLRLFVREGPGWPFYARPVPGGGPVTGADVVRVRARQRELRLPEAFEWLPAAAPSMLDAVRDAGMAPRLCPLLVLEGEPLPSPLPPGYDARLLGPADGDLAAAADALHAVAAEAFGLGAQRGLSATELAALRTDLADGRVARLLVTGPDGPVAAGSAQRSGDVVEIVGIGTLPPARRRGLAGAVTAVLAGAARAAGADVVFLAAADEPASRVYQRVGFQVVGHTGIAEAP</sequence>
<dbReference type="EMBL" id="JAGSOV010000079">
    <property type="protein sequence ID" value="MCO1660272.1"/>
    <property type="molecule type" value="Genomic_DNA"/>
</dbReference>
<dbReference type="Pfam" id="PF08445">
    <property type="entry name" value="FR47"/>
    <property type="match status" value="1"/>
</dbReference>
<keyword evidence="2" id="KW-0012">Acyltransferase</keyword>
<name>A0ABT1AB44_9PSEU</name>
<accession>A0ABT1AB44</accession>
<dbReference type="SUPFAM" id="SSF55729">
    <property type="entry name" value="Acyl-CoA N-acyltransferases (Nat)"/>
    <property type="match status" value="1"/>
</dbReference>
<evidence type="ECO:0000313" key="2">
    <source>
        <dbReference type="EMBL" id="MCO1660272.1"/>
    </source>
</evidence>
<comment type="caution">
    <text evidence="2">The sequence shown here is derived from an EMBL/GenBank/DDBJ whole genome shotgun (WGS) entry which is preliminary data.</text>
</comment>
<dbReference type="InterPro" id="IPR016181">
    <property type="entry name" value="Acyl_CoA_acyltransferase"/>
</dbReference>
<proteinExistence type="predicted"/>
<evidence type="ECO:0000259" key="1">
    <source>
        <dbReference type="PROSITE" id="PS51186"/>
    </source>
</evidence>
<dbReference type="Proteomes" id="UP001165283">
    <property type="component" value="Unassembled WGS sequence"/>
</dbReference>